<dbReference type="RefSeq" id="XP_031858394.1">
    <property type="nucleotide sequence ID" value="XM_032007280.1"/>
</dbReference>
<name>A0A5M6BRE2_9TREE</name>
<protein>
    <submittedName>
        <fullName evidence="1">Uncharacterized protein</fullName>
    </submittedName>
</protein>
<accession>A0A5M6BRE2</accession>
<proteinExistence type="predicted"/>
<sequence length="208" mass="24334">MIDINSLDLSDRDAVTRWTDTHSDEENWELAVVMLKRLNRDLRGTRELMVENRKRSDNRAQTLRSIELNARMQALGHPILPVAIDGKTYPDDMPKNHRRPGTIDQFRAIPDEYLNSWLRFYNQAFTEDTTHEQKVRTIWSSIGGASPEYHADYMLTVSNGNERKDTLASRNPALQRREHDKASIVTRKKRNWRVKTGMTAEKRRRAMT</sequence>
<evidence type="ECO:0000313" key="2">
    <source>
        <dbReference type="Proteomes" id="UP000322225"/>
    </source>
</evidence>
<dbReference type="GeneID" id="43591448"/>
<reference evidence="1" key="2">
    <citation type="submission" date="2024-01" db="EMBL/GenBank/DDBJ databases">
        <title>Comparative genomics of Cryptococcus and Kwoniella reveals pathogenesis evolution and contrasting modes of karyotype evolution via chromosome fusion or intercentromeric recombination.</title>
        <authorList>
            <person name="Coelho M.A."/>
            <person name="David-Palma M."/>
            <person name="Shea T."/>
            <person name="Bowers K."/>
            <person name="McGinley-Smith S."/>
            <person name="Mohammad A.W."/>
            <person name="Gnirke A."/>
            <person name="Yurkov A.M."/>
            <person name="Nowrousian M."/>
            <person name="Sun S."/>
            <person name="Cuomo C.A."/>
            <person name="Heitman J."/>
        </authorList>
    </citation>
    <scope>NUCLEOTIDE SEQUENCE</scope>
    <source>
        <strain evidence="1">CBS 12478</strain>
    </source>
</reference>
<dbReference type="Proteomes" id="UP000322225">
    <property type="component" value="Chromosome 8"/>
</dbReference>
<organism evidence="1 2">
    <name type="scientific">Kwoniella shandongensis</name>
    <dbReference type="NCBI Taxonomy" id="1734106"/>
    <lineage>
        <taxon>Eukaryota</taxon>
        <taxon>Fungi</taxon>
        <taxon>Dikarya</taxon>
        <taxon>Basidiomycota</taxon>
        <taxon>Agaricomycotina</taxon>
        <taxon>Tremellomycetes</taxon>
        <taxon>Tremellales</taxon>
        <taxon>Cryptococcaceae</taxon>
        <taxon>Kwoniella</taxon>
    </lineage>
</organism>
<evidence type="ECO:0000313" key="1">
    <source>
        <dbReference type="EMBL" id="WWD20382.1"/>
    </source>
</evidence>
<gene>
    <name evidence="1" type="ORF">CI109_104858</name>
</gene>
<keyword evidence="2" id="KW-1185">Reference proteome</keyword>
<dbReference type="AlphaFoldDB" id="A0A5M6BRE2"/>
<reference evidence="1" key="1">
    <citation type="submission" date="2017-08" db="EMBL/GenBank/DDBJ databases">
        <authorList>
            <person name="Cuomo C."/>
            <person name="Billmyre B."/>
            <person name="Heitman J."/>
        </authorList>
    </citation>
    <scope>NUCLEOTIDE SEQUENCE</scope>
    <source>
        <strain evidence="1">CBS 12478</strain>
    </source>
</reference>
<dbReference type="KEGG" id="ksn:43591448"/>
<dbReference type="EMBL" id="CP144058">
    <property type="protein sequence ID" value="WWD20382.1"/>
    <property type="molecule type" value="Genomic_DNA"/>
</dbReference>